<dbReference type="STRING" id="765257.A0A0C9XP66"/>
<reference evidence="2 3" key="1">
    <citation type="submission" date="2014-04" db="EMBL/GenBank/DDBJ databases">
        <authorList>
            <consortium name="DOE Joint Genome Institute"/>
            <person name="Kuo A."/>
            <person name="Kohler A."/>
            <person name="Costa M.D."/>
            <person name="Nagy L.G."/>
            <person name="Floudas D."/>
            <person name="Copeland A."/>
            <person name="Barry K.W."/>
            <person name="Cichocki N."/>
            <person name="Veneault-Fourrey C."/>
            <person name="LaButti K."/>
            <person name="Lindquist E.A."/>
            <person name="Lipzen A."/>
            <person name="Lundell T."/>
            <person name="Morin E."/>
            <person name="Murat C."/>
            <person name="Sun H."/>
            <person name="Tunlid A."/>
            <person name="Henrissat B."/>
            <person name="Grigoriev I.V."/>
            <person name="Hibbett D.S."/>
            <person name="Martin F."/>
            <person name="Nordberg H.P."/>
            <person name="Cantor M.N."/>
            <person name="Hua S.X."/>
        </authorList>
    </citation>
    <scope>NUCLEOTIDE SEQUENCE [LARGE SCALE GENOMIC DNA]</scope>
    <source>
        <strain evidence="2 3">441</strain>
    </source>
</reference>
<dbReference type="Gene3D" id="3.40.50.720">
    <property type="entry name" value="NAD(P)-binding Rossmann-like Domain"/>
    <property type="match status" value="1"/>
</dbReference>
<dbReference type="SUPFAM" id="SSF50129">
    <property type="entry name" value="GroES-like"/>
    <property type="match status" value="1"/>
</dbReference>
<dbReference type="EMBL" id="KN833951">
    <property type="protein sequence ID" value="KIK14175.1"/>
    <property type="molecule type" value="Genomic_DNA"/>
</dbReference>
<dbReference type="InterPro" id="IPR020843">
    <property type="entry name" value="ER"/>
</dbReference>
<organism evidence="2 3">
    <name type="scientific">Pisolithus microcarpus 441</name>
    <dbReference type="NCBI Taxonomy" id="765257"/>
    <lineage>
        <taxon>Eukaryota</taxon>
        <taxon>Fungi</taxon>
        <taxon>Dikarya</taxon>
        <taxon>Basidiomycota</taxon>
        <taxon>Agaricomycotina</taxon>
        <taxon>Agaricomycetes</taxon>
        <taxon>Agaricomycetidae</taxon>
        <taxon>Boletales</taxon>
        <taxon>Sclerodermatineae</taxon>
        <taxon>Pisolithaceae</taxon>
        <taxon>Pisolithus</taxon>
    </lineage>
</organism>
<gene>
    <name evidence="2" type="ORF">PISMIDRAFT_117441</name>
</gene>
<dbReference type="Proteomes" id="UP000054018">
    <property type="component" value="Unassembled WGS sequence"/>
</dbReference>
<dbReference type="HOGENOM" id="CLU_026673_3_3_1"/>
<proteinExistence type="predicted"/>
<dbReference type="Pfam" id="PF08240">
    <property type="entry name" value="ADH_N"/>
    <property type="match status" value="1"/>
</dbReference>
<sequence length="355" mass="38163">MTSIPQTQTAWVATTRGPPSKVLQVNQDYPVPTPTKSGDVLVKIHAAALNPAGWKIMTIAPNFVWERPYIPEVDVSGVVVDANESQFSNGDQVVGLISTAVQRSTHQGALSQYVFLPASQLVLKPSNQSFSSAAGIPTVGQTALQALRTTPKTIFVNGGSTSVGIYTIQIAKSMGLRVVASASGRNEAFVRGLGADEFIDYTTEPPHVYLTRNSPTPLFSLVLDAAALIDPSLYRHSEGFIDKSGMFISVGPWPFGRGWKAGLLGTMKYLWAVLQPGWAGGVKRSWKMITVTRRQADLQKLCEMVEAGTVRPVTDSTYDFNDVLDAYNQLMGGHVVGKVVVNVIPERGGQEGEGG</sequence>
<feature type="domain" description="Enoyl reductase (ER)" evidence="1">
    <location>
        <begin position="21"/>
        <end position="341"/>
    </location>
</feature>
<dbReference type="InterPro" id="IPR036291">
    <property type="entry name" value="NAD(P)-bd_dom_sf"/>
</dbReference>
<dbReference type="PANTHER" id="PTHR11695:SF294">
    <property type="entry name" value="RETICULON-4-INTERACTING PROTEIN 1, MITOCHONDRIAL"/>
    <property type="match status" value="1"/>
</dbReference>
<dbReference type="OrthoDB" id="3509362at2759"/>
<dbReference type="InterPro" id="IPR013154">
    <property type="entry name" value="ADH-like_N"/>
</dbReference>
<evidence type="ECO:0000313" key="2">
    <source>
        <dbReference type="EMBL" id="KIK14175.1"/>
    </source>
</evidence>
<dbReference type="GO" id="GO:0016491">
    <property type="term" value="F:oxidoreductase activity"/>
    <property type="evidence" value="ECO:0007669"/>
    <property type="project" value="InterPro"/>
</dbReference>
<dbReference type="Gene3D" id="3.90.180.10">
    <property type="entry name" value="Medium-chain alcohol dehydrogenases, catalytic domain"/>
    <property type="match status" value="1"/>
</dbReference>
<name>A0A0C9XP66_9AGAM</name>
<dbReference type="SUPFAM" id="SSF51735">
    <property type="entry name" value="NAD(P)-binding Rossmann-fold domains"/>
    <property type="match status" value="1"/>
</dbReference>
<dbReference type="InterPro" id="IPR050700">
    <property type="entry name" value="YIM1/Zinc_Alcohol_DH_Fams"/>
</dbReference>
<dbReference type="AlphaFoldDB" id="A0A0C9XP66"/>
<dbReference type="GO" id="GO:0005739">
    <property type="term" value="C:mitochondrion"/>
    <property type="evidence" value="ECO:0007669"/>
    <property type="project" value="TreeGrafter"/>
</dbReference>
<dbReference type="SMART" id="SM00829">
    <property type="entry name" value="PKS_ER"/>
    <property type="match status" value="1"/>
</dbReference>
<dbReference type="InterPro" id="IPR011032">
    <property type="entry name" value="GroES-like_sf"/>
</dbReference>
<dbReference type="PANTHER" id="PTHR11695">
    <property type="entry name" value="ALCOHOL DEHYDROGENASE RELATED"/>
    <property type="match status" value="1"/>
</dbReference>
<accession>A0A0C9XP66</accession>
<dbReference type="Pfam" id="PF13602">
    <property type="entry name" value="ADH_zinc_N_2"/>
    <property type="match status" value="1"/>
</dbReference>
<evidence type="ECO:0000259" key="1">
    <source>
        <dbReference type="SMART" id="SM00829"/>
    </source>
</evidence>
<evidence type="ECO:0000313" key="3">
    <source>
        <dbReference type="Proteomes" id="UP000054018"/>
    </source>
</evidence>
<dbReference type="CDD" id="cd08267">
    <property type="entry name" value="MDR1"/>
    <property type="match status" value="1"/>
</dbReference>
<protein>
    <recommendedName>
        <fullName evidence="1">Enoyl reductase (ER) domain-containing protein</fullName>
    </recommendedName>
</protein>
<keyword evidence="3" id="KW-1185">Reference proteome</keyword>
<reference evidence="3" key="2">
    <citation type="submission" date="2015-01" db="EMBL/GenBank/DDBJ databases">
        <title>Evolutionary Origins and Diversification of the Mycorrhizal Mutualists.</title>
        <authorList>
            <consortium name="DOE Joint Genome Institute"/>
            <consortium name="Mycorrhizal Genomics Consortium"/>
            <person name="Kohler A."/>
            <person name="Kuo A."/>
            <person name="Nagy L.G."/>
            <person name="Floudas D."/>
            <person name="Copeland A."/>
            <person name="Barry K.W."/>
            <person name="Cichocki N."/>
            <person name="Veneault-Fourrey C."/>
            <person name="LaButti K."/>
            <person name="Lindquist E.A."/>
            <person name="Lipzen A."/>
            <person name="Lundell T."/>
            <person name="Morin E."/>
            <person name="Murat C."/>
            <person name="Riley R."/>
            <person name="Ohm R."/>
            <person name="Sun H."/>
            <person name="Tunlid A."/>
            <person name="Henrissat B."/>
            <person name="Grigoriev I.V."/>
            <person name="Hibbett D.S."/>
            <person name="Martin F."/>
        </authorList>
    </citation>
    <scope>NUCLEOTIDE SEQUENCE [LARGE SCALE GENOMIC DNA]</scope>
    <source>
        <strain evidence="3">441</strain>
    </source>
</reference>